<dbReference type="Proteomes" id="UP000600918">
    <property type="component" value="Unassembled WGS sequence"/>
</dbReference>
<evidence type="ECO:0000256" key="1">
    <source>
        <dbReference type="SAM" id="MobiDB-lite"/>
    </source>
</evidence>
<accession>A0A834KQ19</accession>
<evidence type="ECO:0000313" key="2">
    <source>
        <dbReference type="EMBL" id="KAF7410678.1"/>
    </source>
</evidence>
<dbReference type="AlphaFoldDB" id="A0A834KQ19"/>
<gene>
    <name evidence="2" type="ORF">H0235_013285</name>
</gene>
<feature type="region of interest" description="Disordered" evidence="1">
    <location>
        <begin position="57"/>
        <end position="79"/>
    </location>
</feature>
<name>A0A834KQ19_VESPE</name>
<dbReference type="EMBL" id="JACSDY010000013">
    <property type="protein sequence ID" value="KAF7410678.1"/>
    <property type="molecule type" value="Genomic_DNA"/>
</dbReference>
<sequence length="79" mass="9162">MEMRFDRSRSTGREESKQPFAEGGQSACNEYSERCSALEHCSTQRTNTNMYTILSRERNEAVPHEDPDLFRKEANSLPF</sequence>
<comment type="caution">
    <text evidence="2">The sequence shown here is derived from an EMBL/GenBank/DDBJ whole genome shotgun (WGS) entry which is preliminary data.</text>
</comment>
<feature type="compositionally biased region" description="Basic and acidic residues" evidence="1">
    <location>
        <begin position="1"/>
        <end position="17"/>
    </location>
</feature>
<organism evidence="2 3">
    <name type="scientific">Vespula pensylvanica</name>
    <name type="common">Western yellow jacket</name>
    <name type="synonym">Wasp</name>
    <dbReference type="NCBI Taxonomy" id="30213"/>
    <lineage>
        <taxon>Eukaryota</taxon>
        <taxon>Metazoa</taxon>
        <taxon>Ecdysozoa</taxon>
        <taxon>Arthropoda</taxon>
        <taxon>Hexapoda</taxon>
        <taxon>Insecta</taxon>
        <taxon>Pterygota</taxon>
        <taxon>Neoptera</taxon>
        <taxon>Endopterygota</taxon>
        <taxon>Hymenoptera</taxon>
        <taxon>Apocrita</taxon>
        <taxon>Aculeata</taxon>
        <taxon>Vespoidea</taxon>
        <taxon>Vespidae</taxon>
        <taxon>Vespinae</taxon>
        <taxon>Vespula</taxon>
    </lineage>
</organism>
<evidence type="ECO:0000313" key="3">
    <source>
        <dbReference type="Proteomes" id="UP000600918"/>
    </source>
</evidence>
<keyword evidence="3" id="KW-1185">Reference proteome</keyword>
<protein>
    <submittedName>
        <fullName evidence="2">Uncharacterized protein</fullName>
    </submittedName>
</protein>
<reference evidence="2" key="1">
    <citation type="journal article" date="2020" name="G3 (Bethesda)">
        <title>High-Quality Assemblies for Three Invasive Social Wasps from the &lt;i&gt;Vespula&lt;/i&gt; Genus.</title>
        <authorList>
            <person name="Harrop T.W.R."/>
            <person name="Guhlin J."/>
            <person name="McLaughlin G.M."/>
            <person name="Permina E."/>
            <person name="Stockwell P."/>
            <person name="Gilligan J."/>
            <person name="Le Lec M.F."/>
            <person name="Gruber M.A.M."/>
            <person name="Quinn O."/>
            <person name="Lovegrove M."/>
            <person name="Duncan E.J."/>
            <person name="Remnant E.J."/>
            <person name="Van Eeckhoven J."/>
            <person name="Graham B."/>
            <person name="Knapp R.A."/>
            <person name="Langford K.W."/>
            <person name="Kronenberg Z."/>
            <person name="Press M.O."/>
            <person name="Eacker S.M."/>
            <person name="Wilson-Rankin E.E."/>
            <person name="Purcell J."/>
            <person name="Lester P.J."/>
            <person name="Dearden P.K."/>
        </authorList>
    </citation>
    <scope>NUCLEOTIDE SEQUENCE</scope>
    <source>
        <strain evidence="2">Volc-1</strain>
    </source>
</reference>
<proteinExistence type="predicted"/>
<feature type="region of interest" description="Disordered" evidence="1">
    <location>
        <begin position="1"/>
        <end position="26"/>
    </location>
</feature>